<dbReference type="Proteomes" id="UP001597205">
    <property type="component" value="Unassembled WGS sequence"/>
</dbReference>
<evidence type="ECO:0000313" key="1">
    <source>
        <dbReference type="EMBL" id="MFD1167334.1"/>
    </source>
</evidence>
<name>A0ABW3RQ17_9SPHI</name>
<gene>
    <name evidence="1" type="ORF">ACFQ2C_17180</name>
</gene>
<sequence length="273" mass="30953">MAQEVMHGERFSKGKVSSPALGEISGIVSSINNPGMFWVHNDSGDEANIYLIDSVANLKTTYRLEGINAVDIEDIAWVEVEGKSYIVLADIGDNLATRANISLYIFPEPLYKSNQVNDTIPKNEINIKTLIYPGKARDAEAIFVDPMDKQFYLISKREFRSILYTAAIFETNKPHFVLKPLISFPFTFITAADISPRRDALIMKNLTSIYYWPLRNNMSISKALSETYLPVPYEPEPQGEAITFDRSSDGFFTISERPFGLDSYLYYYHISKP</sequence>
<keyword evidence="2" id="KW-1185">Reference proteome</keyword>
<protein>
    <submittedName>
        <fullName evidence="1">Uncharacterized protein</fullName>
    </submittedName>
</protein>
<evidence type="ECO:0000313" key="2">
    <source>
        <dbReference type="Proteomes" id="UP001597205"/>
    </source>
</evidence>
<organism evidence="1 2">
    <name type="scientific">Sphingobacterium daejeonense</name>
    <dbReference type="NCBI Taxonomy" id="371142"/>
    <lineage>
        <taxon>Bacteria</taxon>
        <taxon>Pseudomonadati</taxon>
        <taxon>Bacteroidota</taxon>
        <taxon>Sphingobacteriia</taxon>
        <taxon>Sphingobacteriales</taxon>
        <taxon>Sphingobacteriaceae</taxon>
        <taxon>Sphingobacterium</taxon>
    </lineage>
</organism>
<dbReference type="RefSeq" id="WP_260032155.1">
    <property type="nucleotide sequence ID" value="NZ_JALXMZ010000020.1"/>
</dbReference>
<dbReference type="EMBL" id="JBHTKY010000037">
    <property type="protein sequence ID" value="MFD1167334.1"/>
    <property type="molecule type" value="Genomic_DNA"/>
</dbReference>
<reference evidence="2" key="1">
    <citation type="journal article" date="2019" name="Int. J. Syst. Evol. Microbiol.">
        <title>The Global Catalogue of Microorganisms (GCM) 10K type strain sequencing project: providing services to taxonomists for standard genome sequencing and annotation.</title>
        <authorList>
            <consortium name="The Broad Institute Genomics Platform"/>
            <consortium name="The Broad Institute Genome Sequencing Center for Infectious Disease"/>
            <person name="Wu L."/>
            <person name="Ma J."/>
        </authorList>
    </citation>
    <scope>NUCLEOTIDE SEQUENCE [LARGE SCALE GENOMIC DNA]</scope>
    <source>
        <strain evidence="2">CCUG 52468</strain>
    </source>
</reference>
<proteinExistence type="predicted"/>
<comment type="caution">
    <text evidence="1">The sequence shown here is derived from an EMBL/GenBank/DDBJ whole genome shotgun (WGS) entry which is preliminary data.</text>
</comment>
<accession>A0ABW3RQ17</accession>